<comment type="caution">
    <text evidence="10">The sequence shown here is derived from an EMBL/GenBank/DDBJ whole genome shotgun (WGS) entry which is preliminary data.</text>
</comment>
<comment type="catalytic activity">
    <reaction evidence="5">
        <text>3-(methylsulfanyl)propanoate + ATP + CoA = 3-(methylsulfanyl)propanoyl-CoA + AMP + diphosphate</text>
        <dbReference type="Rhea" id="RHEA:43052"/>
        <dbReference type="ChEBI" id="CHEBI:30616"/>
        <dbReference type="ChEBI" id="CHEBI:33019"/>
        <dbReference type="ChEBI" id="CHEBI:49016"/>
        <dbReference type="ChEBI" id="CHEBI:57287"/>
        <dbReference type="ChEBI" id="CHEBI:82815"/>
        <dbReference type="ChEBI" id="CHEBI:456215"/>
        <dbReference type="EC" id="6.2.1.44"/>
    </reaction>
    <physiologicalReaction direction="left-to-right" evidence="5">
        <dbReference type="Rhea" id="RHEA:43053"/>
    </physiologicalReaction>
</comment>
<evidence type="ECO:0000259" key="8">
    <source>
        <dbReference type="Pfam" id="PF00501"/>
    </source>
</evidence>
<comment type="similarity">
    <text evidence="1">Belongs to the ATP-dependent AMP-binding enzyme family.</text>
</comment>
<feature type="domain" description="AMP-binding enzyme C-terminal" evidence="9">
    <location>
        <begin position="444"/>
        <end position="518"/>
    </location>
</feature>
<dbReference type="GO" id="GO:0006631">
    <property type="term" value="P:fatty acid metabolic process"/>
    <property type="evidence" value="ECO:0007669"/>
    <property type="project" value="UniProtKB-KW"/>
</dbReference>
<dbReference type="InterPro" id="IPR020845">
    <property type="entry name" value="AMP-binding_CS"/>
</dbReference>
<name>A0A2P7RVN9_9HYPH</name>
<evidence type="ECO:0000256" key="3">
    <source>
        <dbReference type="ARBA" id="ARBA00022832"/>
    </source>
</evidence>
<dbReference type="EC" id="6.2.1.44" evidence="6"/>
<dbReference type="EMBL" id="PXYK01000030">
    <property type="protein sequence ID" value="PSJ54295.1"/>
    <property type="molecule type" value="Genomic_DNA"/>
</dbReference>
<dbReference type="FunFam" id="3.30.300.30:FF:000008">
    <property type="entry name" value="2,3-dihydroxybenzoate-AMP ligase"/>
    <property type="match status" value="1"/>
</dbReference>
<evidence type="ECO:0000256" key="2">
    <source>
        <dbReference type="ARBA" id="ARBA00022598"/>
    </source>
</evidence>
<dbReference type="Gene3D" id="3.40.50.12780">
    <property type="entry name" value="N-terminal domain of ligase-like"/>
    <property type="match status" value="1"/>
</dbReference>
<dbReference type="InterPro" id="IPR000873">
    <property type="entry name" value="AMP-dep_synth/lig_dom"/>
</dbReference>
<feature type="domain" description="AMP-dependent synthetase/ligase" evidence="8">
    <location>
        <begin position="25"/>
        <end position="394"/>
    </location>
</feature>
<keyword evidence="3" id="KW-0276">Fatty acid metabolism</keyword>
<dbReference type="Proteomes" id="UP000241229">
    <property type="component" value="Unassembled WGS sequence"/>
</dbReference>
<evidence type="ECO:0000256" key="4">
    <source>
        <dbReference type="ARBA" id="ARBA00023098"/>
    </source>
</evidence>
<organism evidence="10 11">
    <name type="scientific">Kumtagia ephedrae</name>
    <dbReference type="NCBI Taxonomy" id="2116701"/>
    <lineage>
        <taxon>Bacteria</taxon>
        <taxon>Pseudomonadati</taxon>
        <taxon>Pseudomonadota</taxon>
        <taxon>Alphaproteobacteria</taxon>
        <taxon>Hyphomicrobiales</taxon>
        <taxon>Phyllobacteriaceae</taxon>
        <taxon>Kumtagia</taxon>
    </lineage>
</organism>
<evidence type="ECO:0000313" key="11">
    <source>
        <dbReference type="Proteomes" id="UP000241229"/>
    </source>
</evidence>
<dbReference type="InterPro" id="IPR025110">
    <property type="entry name" value="AMP-bd_C"/>
</dbReference>
<dbReference type="AlphaFoldDB" id="A0A2P7RVN9"/>
<keyword evidence="2" id="KW-0436">Ligase</keyword>
<dbReference type="PANTHER" id="PTHR43859">
    <property type="entry name" value="ACYL-ACTIVATING ENZYME"/>
    <property type="match status" value="1"/>
</dbReference>
<evidence type="ECO:0000256" key="6">
    <source>
        <dbReference type="ARBA" id="ARBA00066616"/>
    </source>
</evidence>
<dbReference type="PROSITE" id="PS00455">
    <property type="entry name" value="AMP_BINDING"/>
    <property type="match status" value="1"/>
</dbReference>
<dbReference type="Gene3D" id="3.30.300.30">
    <property type="match status" value="1"/>
</dbReference>
<protein>
    <recommendedName>
        <fullName evidence="7">3-methylmercaptopropionyl-CoA ligase</fullName>
        <ecNumber evidence="6">6.2.1.44</ecNumber>
    </recommendedName>
</protein>
<gene>
    <name evidence="10" type="ORF">C7I84_24250</name>
</gene>
<evidence type="ECO:0000313" key="10">
    <source>
        <dbReference type="EMBL" id="PSJ54295.1"/>
    </source>
</evidence>
<dbReference type="SUPFAM" id="SSF56801">
    <property type="entry name" value="Acetyl-CoA synthetase-like"/>
    <property type="match status" value="1"/>
</dbReference>
<evidence type="ECO:0000256" key="7">
    <source>
        <dbReference type="ARBA" id="ARBA00067668"/>
    </source>
</evidence>
<keyword evidence="11" id="KW-1185">Reference proteome</keyword>
<reference evidence="10 11" key="1">
    <citation type="submission" date="2018-03" db="EMBL/GenBank/DDBJ databases">
        <title>The draft genome of Mesorhizobium sp. 6GN-30.</title>
        <authorList>
            <person name="Liu L."/>
            <person name="Li L."/>
            <person name="Wang T."/>
            <person name="Zhang X."/>
            <person name="Liang L."/>
        </authorList>
    </citation>
    <scope>NUCLEOTIDE SEQUENCE [LARGE SCALE GENOMIC DNA]</scope>
    <source>
        <strain evidence="10 11">6GN30</strain>
    </source>
</reference>
<sequence length="531" mass="56895">MRSEPHLTPRAANFRPLSPADFLVRAVEAHGGRTAVIWRERRWTYRGFAGIAARLSAWLTGEGIGQGDVVSFMCVNRPEMLAAHYAVPAIGAVLNSINTRLDADTVAYILGHCESRVLVADASCAVVARDAGRRAGVRVVLLADAGADDAETLDLLTDDGEAQNFAVTGVTDEWQPLCINYTSGTTGRPKGAVYHHRGAYLNALGNVTALGFTRHSVYLWTLPMFHCNGWCHTWAVTAAGGVHVCLDKVEPGLIFRAIEAEGVTHFACAPVVLYMLLYHPDRALRRPDRRVLVGTGGAAPTATLIEQLDALGIDIVHLYGLTESYGPATLCTLSDALEDAPAGDKAAFLARQGVSHATANRVRVVDAEGTDVAADGTSMGEIVLAGNTLMAGYYRDAAATESAFAGGWFHTGDLAVRHADGAIELKDRSKDIIISGGENISSLEVESVLHRHPAVLLAAVVAAADPKWGEVPCAFLELKPDAQVDPDELRLFCRERLAGFKVPRRFVFGELPKTATGKIQKFVLRDRAAAS</sequence>
<dbReference type="PANTHER" id="PTHR43859:SF4">
    <property type="entry name" value="BUTANOATE--COA LIGASE AAE1-RELATED"/>
    <property type="match status" value="1"/>
</dbReference>
<dbReference type="Pfam" id="PF13193">
    <property type="entry name" value="AMP-binding_C"/>
    <property type="match status" value="1"/>
</dbReference>
<accession>A0A2P7RVN9</accession>
<dbReference type="OrthoDB" id="9803968at2"/>
<dbReference type="RefSeq" id="WP_106774799.1">
    <property type="nucleotide sequence ID" value="NZ_PXYK01000030.1"/>
</dbReference>
<dbReference type="GO" id="GO:0016874">
    <property type="term" value="F:ligase activity"/>
    <property type="evidence" value="ECO:0007669"/>
    <property type="project" value="UniProtKB-KW"/>
</dbReference>
<evidence type="ECO:0000259" key="9">
    <source>
        <dbReference type="Pfam" id="PF13193"/>
    </source>
</evidence>
<dbReference type="InterPro" id="IPR045851">
    <property type="entry name" value="AMP-bd_C_sf"/>
</dbReference>
<dbReference type="NCBIfam" id="NF006020">
    <property type="entry name" value="PRK08162.1"/>
    <property type="match status" value="1"/>
</dbReference>
<dbReference type="InterPro" id="IPR042099">
    <property type="entry name" value="ANL_N_sf"/>
</dbReference>
<proteinExistence type="inferred from homology"/>
<dbReference type="Pfam" id="PF00501">
    <property type="entry name" value="AMP-binding"/>
    <property type="match status" value="1"/>
</dbReference>
<keyword evidence="4" id="KW-0443">Lipid metabolism</keyword>
<evidence type="ECO:0000256" key="5">
    <source>
        <dbReference type="ARBA" id="ARBA00051915"/>
    </source>
</evidence>
<evidence type="ECO:0000256" key="1">
    <source>
        <dbReference type="ARBA" id="ARBA00006432"/>
    </source>
</evidence>